<dbReference type="Proteomes" id="UP000477911">
    <property type="component" value="Unassembled WGS sequence"/>
</dbReference>
<dbReference type="PANTHER" id="PTHR33164">
    <property type="entry name" value="TRANSCRIPTIONAL REGULATOR, MARR FAMILY"/>
    <property type="match status" value="1"/>
</dbReference>
<evidence type="ECO:0000313" key="6">
    <source>
        <dbReference type="Proteomes" id="UP000477911"/>
    </source>
</evidence>
<reference evidence="5 6" key="1">
    <citation type="submission" date="2019-12" db="EMBL/GenBank/DDBJ databases">
        <authorList>
            <person name="Li M."/>
        </authorList>
    </citation>
    <scope>NUCLEOTIDE SEQUENCE [LARGE SCALE GENOMIC DNA]</scope>
    <source>
        <strain evidence="5 6">GBMRC 2024</strain>
    </source>
</reference>
<evidence type="ECO:0000259" key="4">
    <source>
        <dbReference type="PROSITE" id="PS50995"/>
    </source>
</evidence>
<dbReference type="InterPro" id="IPR036388">
    <property type="entry name" value="WH-like_DNA-bd_sf"/>
</dbReference>
<keyword evidence="3" id="KW-0804">Transcription</keyword>
<accession>A0A6L7FY09</accession>
<evidence type="ECO:0000256" key="1">
    <source>
        <dbReference type="ARBA" id="ARBA00023015"/>
    </source>
</evidence>
<dbReference type="AlphaFoldDB" id="A0A6L7FY09"/>
<dbReference type="SMART" id="SM00347">
    <property type="entry name" value="HTH_MARR"/>
    <property type="match status" value="1"/>
</dbReference>
<keyword evidence="1" id="KW-0805">Transcription regulation</keyword>
<dbReference type="CDD" id="cd00090">
    <property type="entry name" value="HTH_ARSR"/>
    <property type="match status" value="1"/>
</dbReference>
<dbReference type="RefSeq" id="WP_160891813.1">
    <property type="nucleotide sequence ID" value="NZ_WUMU01000003.1"/>
</dbReference>
<keyword evidence="6" id="KW-1185">Reference proteome</keyword>
<proteinExistence type="predicted"/>
<evidence type="ECO:0000313" key="5">
    <source>
        <dbReference type="EMBL" id="MXN16964.1"/>
    </source>
</evidence>
<dbReference type="PROSITE" id="PS01117">
    <property type="entry name" value="HTH_MARR_1"/>
    <property type="match status" value="1"/>
</dbReference>
<dbReference type="InterPro" id="IPR011991">
    <property type="entry name" value="ArsR-like_HTH"/>
</dbReference>
<dbReference type="GO" id="GO:0006950">
    <property type="term" value="P:response to stress"/>
    <property type="evidence" value="ECO:0007669"/>
    <property type="project" value="TreeGrafter"/>
</dbReference>
<evidence type="ECO:0000256" key="2">
    <source>
        <dbReference type="ARBA" id="ARBA00023125"/>
    </source>
</evidence>
<name>A0A6L7FY09_9RHOB</name>
<dbReference type="PROSITE" id="PS50995">
    <property type="entry name" value="HTH_MARR_2"/>
    <property type="match status" value="1"/>
</dbReference>
<dbReference type="Gene3D" id="1.10.10.10">
    <property type="entry name" value="Winged helix-like DNA-binding domain superfamily/Winged helix DNA-binding domain"/>
    <property type="match status" value="1"/>
</dbReference>
<dbReference type="InterPro" id="IPR023187">
    <property type="entry name" value="Tscrpt_reg_MarR-type_CS"/>
</dbReference>
<keyword evidence="2" id="KW-0238">DNA-binding</keyword>
<dbReference type="GO" id="GO:0003677">
    <property type="term" value="F:DNA binding"/>
    <property type="evidence" value="ECO:0007669"/>
    <property type="project" value="UniProtKB-KW"/>
</dbReference>
<organism evidence="5 6">
    <name type="scientific">Pseudooceanicola albus</name>
    <dbReference type="NCBI Taxonomy" id="2692189"/>
    <lineage>
        <taxon>Bacteria</taxon>
        <taxon>Pseudomonadati</taxon>
        <taxon>Pseudomonadota</taxon>
        <taxon>Alphaproteobacteria</taxon>
        <taxon>Rhodobacterales</taxon>
        <taxon>Paracoccaceae</taxon>
        <taxon>Pseudooceanicola</taxon>
    </lineage>
</organism>
<gene>
    <name evidence="5" type="ORF">GR170_03895</name>
</gene>
<protein>
    <submittedName>
        <fullName evidence="5">MarR family transcriptional regulator</fullName>
    </submittedName>
</protein>
<dbReference type="InterPro" id="IPR039422">
    <property type="entry name" value="MarR/SlyA-like"/>
</dbReference>
<dbReference type="PRINTS" id="PR00598">
    <property type="entry name" value="HTHMARR"/>
</dbReference>
<feature type="domain" description="HTH marR-type" evidence="4">
    <location>
        <begin position="12"/>
        <end position="141"/>
    </location>
</feature>
<dbReference type="InterPro" id="IPR036390">
    <property type="entry name" value="WH_DNA-bd_sf"/>
</dbReference>
<sequence>MTNETPCPADAVTRMEPEIAFMVRGLEGIYRRRKYPMERAHYLVLMNLLEGPLASGALAARLSLDQSTITRQIAAMEKRGLVEKRANPKDGRGVVIAATPEGEARYTEMRALRLERLSEMLSDWPEADRARFAELITRFNSALMASEGGQVLKGR</sequence>
<dbReference type="SUPFAM" id="SSF46785">
    <property type="entry name" value="Winged helix' DNA-binding domain"/>
    <property type="match status" value="1"/>
</dbReference>
<dbReference type="PANTHER" id="PTHR33164:SF57">
    <property type="entry name" value="MARR-FAMILY TRANSCRIPTIONAL REGULATOR"/>
    <property type="match status" value="1"/>
</dbReference>
<dbReference type="Pfam" id="PF12802">
    <property type="entry name" value="MarR_2"/>
    <property type="match status" value="1"/>
</dbReference>
<dbReference type="GO" id="GO:0003700">
    <property type="term" value="F:DNA-binding transcription factor activity"/>
    <property type="evidence" value="ECO:0007669"/>
    <property type="project" value="InterPro"/>
</dbReference>
<dbReference type="EMBL" id="WUMU01000003">
    <property type="protein sequence ID" value="MXN16964.1"/>
    <property type="molecule type" value="Genomic_DNA"/>
</dbReference>
<comment type="caution">
    <text evidence="5">The sequence shown here is derived from an EMBL/GenBank/DDBJ whole genome shotgun (WGS) entry which is preliminary data.</text>
</comment>
<dbReference type="InterPro" id="IPR000835">
    <property type="entry name" value="HTH_MarR-typ"/>
</dbReference>
<evidence type="ECO:0000256" key="3">
    <source>
        <dbReference type="ARBA" id="ARBA00023163"/>
    </source>
</evidence>